<dbReference type="GO" id="GO:0009446">
    <property type="term" value="P:putrescine biosynthetic process"/>
    <property type="evidence" value="ECO:0007669"/>
    <property type="project" value="InterPro"/>
</dbReference>
<evidence type="ECO:0000256" key="2">
    <source>
        <dbReference type="SAM" id="MobiDB-lite"/>
    </source>
</evidence>
<proteinExistence type="predicted"/>
<feature type="region of interest" description="Disordered" evidence="2">
    <location>
        <begin position="42"/>
        <end position="70"/>
    </location>
</feature>
<sequence length="407" mass="44118">MSHMHPTPPLQLVRSITSLLSQTTKAQTTSPSRTLLRSRATRTNISSRMSGPRSISEAVNPKSSTATQNGRFSLPAESARHSHTLMAFPSMESAESTQHLEALQSEVTTIANTISQFEPVHLYTKEDLIPQAESMVNAGVSVKPATVSELWIRDSGPVFVQDLSTGKRTAIKFNFNYWGGKLPSIGDENIAVQVAAHANEPLVSSKLTMEGGGIEHDGEGTFLATESCIINNNRNPGFSKSDVEAELRDLLGVTHFIWIPGVKGFDITDYHIDALARFTSPGVVLLSKPGPNAHPIAVDVYNSALSILRAAKDAKGRALTVHDCEEPDITQLGPPDQHNEVIGSYANYLLVNGGVVMPKFGQERQDTAALELFRSLFPHRKVVQVPINILPRTGGGIHCATQHVPEI</sequence>
<dbReference type="PANTHER" id="PTHR31377">
    <property type="entry name" value="AGMATINE DEIMINASE-RELATED"/>
    <property type="match status" value="1"/>
</dbReference>
<dbReference type="STRING" id="5601.A0A0D2F709"/>
<evidence type="ECO:0000256" key="1">
    <source>
        <dbReference type="ARBA" id="ARBA00022801"/>
    </source>
</evidence>
<evidence type="ECO:0000313" key="4">
    <source>
        <dbReference type="Proteomes" id="UP000054266"/>
    </source>
</evidence>
<evidence type="ECO:0000313" key="3">
    <source>
        <dbReference type="EMBL" id="KIW63758.1"/>
    </source>
</evidence>
<keyword evidence="4" id="KW-1185">Reference proteome</keyword>
<dbReference type="SUPFAM" id="SSF55909">
    <property type="entry name" value="Pentein"/>
    <property type="match status" value="1"/>
</dbReference>
<accession>A0A0D2F709</accession>
<keyword evidence="1" id="KW-0378">Hydrolase</keyword>
<dbReference type="EMBL" id="KN846961">
    <property type="protein sequence ID" value="KIW63758.1"/>
    <property type="molecule type" value="Genomic_DNA"/>
</dbReference>
<organism evidence="3 4">
    <name type="scientific">Phialophora macrospora</name>
    <dbReference type="NCBI Taxonomy" id="1851006"/>
    <lineage>
        <taxon>Eukaryota</taxon>
        <taxon>Fungi</taxon>
        <taxon>Dikarya</taxon>
        <taxon>Ascomycota</taxon>
        <taxon>Pezizomycotina</taxon>
        <taxon>Eurotiomycetes</taxon>
        <taxon>Chaetothyriomycetidae</taxon>
        <taxon>Chaetothyriales</taxon>
        <taxon>Herpotrichiellaceae</taxon>
        <taxon>Phialophora</taxon>
    </lineage>
</organism>
<dbReference type="Pfam" id="PF04371">
    <property type="entry name" value="PAD_porph"/>
    <property type="match status" value="1"/>
</dbReference>
<evidence type="ECO:0008006" key="5">
    <source>
        <dbReference type="Google" id="ProtNLM"/>
    </source>
</evidence>
<name>A0A0D2F709_9EURO</name>
<feature type="compositionally biased region" description="Polar residues" evidence="2">
    <location>
        <begin position="61"/>
        <end position="70"/>
    </location>
</feature>
<protein>
    <recommendedName>
        <fullName evidence="5">Agmatine deiminase</fullName>
    </recommendedName>
</protein>
<dbReference type="GO" id="GO:0004668">
    <property type="term" value="F:protein-arginine deiminase activity"/>
    <property type="evidence" value="ECO:0007669"/>
    <property type="project" value="InterPro"/>
</dbReference>
<dbReference type="Proteomes" id="UP000054266">
    <property type="component" value="Unassembled WGS sequence"/>
</dbReference>
<reference evidence="3 4" key="1">
    <citation type="submission" date="2015-01" db="EMBL/GenBank/DDBJ databases">
        <title>The Genome Sequence of Capronia semiimmersa CBS27337.</title>
        <authorList>
            <consortium name="The Broad Institute Genomics Platform"/>
            <person name="Cuomo C."/>
            <person name="de Hoog S."/>
            <person name="Gorbushina A."/>
            <person name="Stielow B."/>
            <person name="Teixiera M."/>
            <person name="Abouelleil A."/>
            <person name="Chapman S.B."/>
            <person name="Priest M."/>
            <person name="Young S.K."/>
            <person name="Wortman J."/>
            <person name="Nusbaum C."/>
            <person name="Birren B."/>
        </authorList>
    </citation>
    <scope>NUCLEOTIDE SEQUENCE [LARGE SCALE GENOMIC DNA]</scope>
    <source>
        <strain evidence="3 4">CBS 27337</strain>
    </source>
</reference>
<dbReference type="AlphaFoldDB" id="A0A0D2F709"/>
<dbReference type="Gene3D" id="3.75.10.10">
    <property type="entry name" value="L-arginine/glycine Amidinotransferase, Chain A"/>
    <property type="match status" value="1"/>
</dbReference>
<dbReference type="InterPro" id="IPR007466">
    <property type="entry name" value="Peptidyl-Arg-deiminase_porph"/>
</dbReference>
<dbReference type="PANTHER" id="PTHR31377:SF0">
    <property type="entry name" value="AGMATINE DEIMINASE-RELATED"/>
    <property type="match status" value="1"/>
</dbReference>
<gene>
    <name evidence="3" type="ORF">PV04_08736</name>
</gene>
<dbReference type="GO" id="GO:0047632">
    <property type="term" value="F:agmatine deiminase activity"/>
    <property type="evidence" value="ECO:0007669"/>
    <property type="project" value="TreeGrafter"/>
</dbReference>
<dbReference type="HOGENOM" id="CLU_037682_2_0_1"/>